<evidence type="ECO:0000256" key="1">
    <source>
        <dbReference type="SAM" id="MobiDB-lite"/>
    </source>
</evidence>
<proteinExistence type="predicted"/>
<keyword evidence="2" id="KW-0418">Kinase</keyword>
<feature type="region of interest" description="Disordered" evidence="1">
    <location>
        <begin position="182"/>
        <end position="203"/>
    </location>
</feature>
<reference evidence="2 3" key="1">
    <citation type="submission" date="2019-02" db="EMBL/GenBank/DDBJ databases">
        <title>Investigation of anaerobic lignin degradation for improved lignocellulosic biofuels.</title>
        <authorList>
            <person name="Deangelis K."/>
        </authorList>
    </citation>
    <scope>NUCLEOTIDE SEQUENCE [LARGE SCALE GENOMIC DNA]</scope>
    <source>
        <strain evidence="2 3">159R</strain>
    </source>
</reference>
<name>A0A4R1N6M8_9GAMM</name>
<organism evidence="2 3">
    <name type="scientific">Sodalis ligni</name>
    <dbReference type="NCBI Taxonomy" id="2697027"/>
    <lineage>
        <taxon>Bacteria</taxon>
        <taxon>Pseudomonadati</taxon>
        <taxon>Pseudomonadota</taxon>
        <taxon>Gammaproteobacteria</taxon>
        <taxon>Enterobacterales</taxon>
        <taxon>Bruguierivoracaceae</taxon>
        <taxon>Sodalis</taxon>
    </lineage>
</organism>
<dbReference type="InterPro" id="IPR022260">
    <property type="entry name" value="Integr_conj_element_PilL"/>
</dbReference>
<dbReference type="OrthoDB" id="8527469at2"/>
<dbReference type="NCBIfam" id="TIGR03748">
    <property type="entry name" value="conj_PilL"/>
    <property type="match status" value="1"/>
</dbReference>
<accession>A0A4R1N6M8</accession>
<sequence>MPSFFSSPGDIKNASLTGLALVAGLLAGCAVAPTSALSPTPPRDIPKVVALSGPEFVPVVRYGRYTLVELVPQPAQRDLLLQVIDVSVPSAFNANVGDALRHVLMRTGYQLCHTPETVSLYALPLPAAHFRFGPLLLRDALLMLVGPAWDLSVDDANRKVCFDRHVATEHIHDVIAGQTGGGVLSPAKNAQSVTGNESPPRKQ</sequence>
<dbReference type="Proteomes" id="UP000294555">
    <property type="component" value="Unassembled WGS sequence"/>
</dbReference>
<keyword evidence="3" id="KW-1185">Reference proteome</keyword>
<protein>
    <submittedName>
        <fullName evidence="2">Type IV pili sensor histidine kinase/response regulator</fullName>
    </submittedName>
</protein>
<evidence type="ECO:0000313" key="2">
    <source>
        <dbReference type="EMBL" id="TCL02197.1"/>
    </source>
</evidence>
<evidence type="ECO:0000313" key="3">
    <source>
        <dbReference type="Proteomes" id="UP000294555"/>
    </source>
</evidence>
<keyword evidence="2" id="KW-0808">Transferase</keyword>
<comment type="caution">
    <text evidence="2">The sequence shown here is derived from an EMBL/GenBank/DDBJ whole genome shotgun (WGS) entry which is preliminary data.</text>
</comment>
<dbReference type="GO" id="GO:0016301">
    <property type="term" value="F:kinase activity"/>
    <property type="evidence" value="ECO:0007669"/>
    <property type="project" value="UniProtKB-KW"/>
</dbReference>
<feature type="compositionally biased region" description="Polar residues" evidence="1">
    <location>
        <begin position="188"/>
        <end position="197"/>
    </location>
</feature>
<dbReference type="AlphaFoldDB" id="A0A4R1N6M8"/>
<dbReference type="RefSeq" id="WP_132921170.1">
    <property type="nucleotide sequence ID" value="NZ_SJOI01000001.1"/>
</dbReference>
<gene>
    <name evidence="2" type="ORF">EZJ58_0193</name>
</gene>
<dbReference type="EMBL" id="SJOI01000001">
    <property type="protein sequence ID" value="TCL02197.1"/>
    <property type="molecule type" value="Genomic_DNA"/>
</dbReference>